<dbReference type="GeneID" id="73379137"/>
<feature type="compositionally biased region" description="Low complexity" evidence="5">
    <location>
        <begin position="248"/>
        <end position="257"/>
    </location>
</feature>
<feature type="compositionally biased region" description="Basic residues" evidence="5">
    <location>
        <begin position="220"/>
        <end position="238"/>
    </location>
</feature>
<dbReference type="Proteomes" id="UP001202479">
    <property type="component" value="Unassembled WGS sequence"/>
</dbReference>
<feature type="transmembrane region" description="Helical" evidence="6">
    <location>
        <begin position="391"/>
        <end position="408"/>
    </location>
</feature>
<evidence type="ECO:0000313" key="8">
    <source>
        <dbReference type="Proteomes" id="UP001202479"/>
    </source>
</evidence>
<feature type="transmembrane region" description="Helical" evidence="6">
    <location>
        <begin position="320"/>
        <end position="340"/>
    </location>
</feature>
<reference evidence="7" key="1">
    <citation type="journal article" date="2022" name="DNA Res.">
        <title>Genome analysis of five recently described species of the CUG-Ser clade uncovers Candida theae as a new hybrid lineage with pathogenic potential in the Candida parapsilosis species complex.</title>
        <authorList>
            <person name="Mixao V."/>
            <person name="Del Olmo V."/>
            <person name="Hegedusova E."/>
            <person name="Saus E."/>
            <person name="Pryszcz L."/>
            <person name="Cillingova A."/>
            <person name="Nosek J."/>
            <person name="Gabaldon T."/>
        </authorList>
    </citation>
    <scope>NUCLEOTIDE SEQUENCE</scope>
    <source>
        <strain evidence="7">CBS 10844</strain>
    </source>
</reference>
<feature type="region of interest" description="Disordered" evidence="5">
    <location>
        <begin position="192"/>
        <end position="267"/>
    </location>
</feature>
<evidence type="ECO:0000313" key="7">
    <source>
        <dbReference type="EMBL" id="KAI3405502.2"/>
    </source>
</evidence>
<dbReference type="Gene3D" id="1.20.1510.10">
    <property type="entry name" value="Cation efflux protein transmembrane domain"/>
    <property type="match status" value="1"/>
</dbReference>
<dbReference type="RefSeq" id="XP_049181247.1">
    <property type="nucleotide sequence ID" value="XM_049322652.1"/>
</dbReference>
<evidence type="ECO:0000256" key="5">
    <source>
        <dbReference type="SAM" id="MobiDB-lite"/>
    </source>
</evidence>
<dbReference type="InterPro" id="IPR027469">
    <property type="entry name" value="Cation_efflux_TMD_sf"/>
</dbReference>
<keyword evidence="2 6" id="KW-0812">Transmembrane</keyword>
<accession>A0AAI9SYU1</accession>
<keyword evidence="3 6" id="KW-1133">Transmembrane helix</keyword>
<keyword evidence="8" id="KW-1185">Reference proteome</keyword>
<feature type="compositionally biased region" description="Low complexity" evidence="5">
    <location>
        <begin position="114"/>
        <end position="136"/>
    </location>
</feature>
<comment type="subcellular location">
    <subcellularLocation>
        <location evidence="1">Membrane</location>
        <topology evidence="1">Multi-pass membrane protein</topology>
    </subcellularLocation>
</comment>
<feature type="transmembrane region" description="Helical" evidence="6">
    <location>
        <begin position="525"/>
        <end position="544"/>
    </location>
</feature>
<feature type="region of interest" description="Disordered" evidence="5">
    <location>
        <begin position="113"/>
        <end position="138"/>
    </location>
</feature>
<feature type="transmembrane region" description="Helical" evidence="6">
    <location>
        <begin position="352"/>
        <end position="371"/>
    </location>
</feature>
<proteinExistence type="predicted"/>
<sequence>MNGGNDDADEMSDSGSSISLELNEEATTQPNGILITLEPSAFDENVSIGNKTQCGVTDKDKNGGIGFLASANFSTDSIANFSTDSIADATILDNNNNNNNNLQTINVQTPKRFSNSLSNLSSSPQLAPSSQYSSHSGRSRPLSAFLMDSANFIKEDGLENNEADTTASYARNSFSGTGTRLDYSQSQQQYAMMNPEQSSGQNHRSPSSPTRSTSPVRITRQYRAKSPVRRSSSPRKSKPFNFQPQELSINSNSSNQSLHVKPAHRKGHKYKHSSISMNLFQEPSPASITDTQLKAIPDSYPIPNYKEAFSSITKNQKLRLLWVSIHFVSSIIVFITGYKLGQSSLSTLAHLIFYDSLGSLFIVLVDVMANFEVWGNSSIAYPFGLERLEVLVGFGLSASLVMLGFDLLSHFMEEFVLSWVSHDNHTEHEHLSHHVHEEDSGSITNVFAYETVLLFTLVVSLISSNLILAYDRINELLNSPEKKPYSNGMTQNVLLEQQQQKQQQQQQKEMKEWRIFKVISAWRNYPTHLVTITYTLFLVIIPLVPETLIKDLAYDMNKCATFLVASLLCYNGWSLVKSLGEILLCAFPYSDYQYSIIKSRIIEQILELDYFRKEYHIKKLVVTKFNYNLYVIGVSIEMKGADTDEEARMRFAVNKVIRNEIKGLENGLRELNLETTITIDRF</sequence>
<name>A0AAI9SYU1_9ASCO</name>
<evidence type="ECO:0000256" key="2">
    <source>
        <dbReference type="ARBA" id="ARBA00022692"/>
    </source>
</evidence>
<feature type="transmembrane region" description="Helical" evidence="6">
    <location>
        <begin position="452"/>
        <end position="470"/>
    </location>
</feature>
<evidence type="ECO:0000256" key="4">
    <source>
        <dbReference type="ARBA" id="ARBA00023136"/>
    </source>
</evidence>
<evidence type="ECO:0000256" key="6">
    <source>
        <dbReference type="SAM" id="Phobius"/>
    </source>
</evidence>
<evidence type="ECO:0000256" key="3">
    <source>
        <dbReference type="ARBA" id="ARBA00022989"/>
    </source>
</evidence>
<dbReference type="AlphaFoldDB" id="A0AAI9SYU1"/>
<feature type="compositionally biased region" description="Polar residues" evidence="5">
    <location>
        <begin position="192"/>
        <end position="203"/>
    </location>
</feature>
<gene>
    <name evidence="7" type="ORF">KGF56_001520</name>
</gene>
<keyword evidence="4 6" id="KW-0472">Membrane</keyword>
<evidence type="ECO:0000256" key="1">
    <source>
        <dbReference type="ARBA" id="ARBA00004141"/>
    </source>
</evidence>
<comment type="caution">
    <text evidence="7">The sequence shown here is derived from an EMBL/GenBank/DDBJ whole genome shotgun (WGS) entry which is preliminary data.</text>
</comment>
<feature type="compositionally biased region" description="Low complexity" evidence="5">
    <location>
        <begin position="204"/>
        <end position="219"/>
    </location>
</feature>
<dbReference type="GO" id="GO:0016020">
    <property type="term" value="C:membrane"/>
    <property type="evidence" value="ECO:0007669"/>
    <property type="project" value="UniProtKB-SubCell"/>
</dbReference>
<dbReference type="EMBL" id="JAHUZD010000028">
    <property type="protein sequence ID" value="KAI3405502.2"/>
    <property type="molecule type" value="Genomic_DNA"/>
</dbReference>
<organism evidence="7 8">
    <name type="scientific">Candida oxycetoniae</name>
    <dbReference type="NCBI Taxonomy" id="497107"/>
    <lineage>
        <taxon>Eukaryota</taxon>
        <taxon>Fungi</taxon>
        <taxon>Dikarya</taxon>
        <taxon>Ascomycota</taxon>
        <taxon>Saccharomycotina</taxon>
        <taxon>Pichiomycetes</taxon>
        <taxon>Debaryomycetaceae</taxon>
        <taxon>Candida/Lodderomyces clade</taxon>
        <taxon>Candida</taxon>
    </lineage>
</organism>
<protein>
    <submittedName>
        <fullName evidence="7">ZRG17</fullName>
    </submittedName>
</protein>